<dbReference type="InterPro" id="IPR025280">
    <property type="entry name" value="SNIPE"/>
</dbReference>
<feature type="region of interest" description="Disordered" evidence="2">
    <location>
        <begin position="543"/>
        <end position="566"/>
    </location>
</feature>
<sequence length="566" mass="64807">MTYRFNPPPNWPRMPAGWVPPQGWQPPANWPQLPESWQLWVSDTARPNSGHDVAGGPSQQALVPPVATPTPLIHNKSVGFFGARKKLQQVESELRIAQDQDRRLQDMIHTEKTRATQLEAQLQEANARNTALTTQTEDLAKRYVELQGKDAATLEKEIQEARLLLTRLATEAESRRAASAQEQNEAVSLLSSVQNQINTARSELEIVRGEIVETQDIALLQEAGIYEYRHRLADAVAYKASLEELKDAIKYSAKNNHAITATTNWTVNNSAVEGQRMVRDFSKLMLRAYNTEADNCVRAMRPYRLESSKDRLNKAREIVSKLGKTMHINISSQYHKLRLRELELTSDYLAKVEEEKERIRAERERQRDELQARREFEREKARLDKEKSHWENAMQKWASAGDITKTAEAQAKLEELGEAIKGVEEREANIRTGWVYVISNIGSFGQDVVKIGLTRRLDPMERVRELGDASVPFKFDVHALIFNADAVSLETHLHQRLTDQRVNRINLRREFFYATPAEVLEILRDMGLQDNLVDYVQEPEAQEWRSSQQISNTTQNTKIPNLDTSQ</sequence>
<dbReference type="Pfam" id="PF13250">
    <property type="entry name" value="SNIPE"/>
    <property type="match status" value="1"/>
</dbReference>
<evidence type="ECO:0000259" key="3">
    <source>
        <dbReference type="SMART" id="SM00974"/>
    </source>
</evidence>
<gene>
    <name evidence="4" type="ORF">BC739_002515</name>
</gene>
<evidence type="ECO:0000313" key="4">
    <source>
        <dbReference type="EMBL" id="MBA8925316.1"/>
    </source>
</evidence>
<feature type="compositionally biased region" description="Polar residues" evidence="2">
    <location>
        <begin position="544"/>
        <end position="566"/>
    </location>
</feature>
<feature type="coiled-coil region" evidence="1">
    <location>
        <begin position="342"/>
        <end position="426"/>
    </location>
</feature>
<dbReference type="InterPro" id="IPR018306">
    <property type="entry name" value="Phage_T5_Orf172_DNA-bd"/>
</dbReference>
<dbReference type="Proteomes" id="UP000517916">
    <property type="component" value="Unassembled WGS sequence"/>
</dbReference>
<dbReference type="RefSeq" id="WP_318296210.1">
    <property type="nucleotide sequence ID" value="NZ_BAAABQ010000084.1"/>
</dbReference>
<proteinExistence type="predicted"/>
<evidence type="ECO:0000313" key="5">
    <source>
        <dbReference type="Proteomes" id="UP000517916"/>
    </source>
</evidence>
<dbReference type="Pfam" id="PF13455">
    <property type="entry name" value="MUG113"/>
    <property type="match status" value="1"/>
</dbReference>
<keyword evidence="5" id="KW-1185">Reference proteome</keyword>
<feature type="coiled-coil region" evidence="1">
    <location>
        <begin position="87"/>
        <end position="210"/>
    </location>
</feature>
<feature type="domain" description="Bacteriophage T5 Orf172 DNA-binding" evidence="3">
    <location>
        <begin position="443"/>
        <end position="526"/>
    </location>
</feature>
<protein>
    <recommendedName>
        <fullName evidence="3">Bacteriophage T5 Orf172 DNA-binding domain-containing protein</fullName>
    </recommendedName>
</protein>
<accession>A0ABR6BEK5</accession>
<evidence type="ECO:0000256" key="1">
    <source>
        <dbReference type="SAM" id="Coils"/>
    </source>
</evidence>
<organism evidence="4 5">
    <name type="scientific">Kutzneria viridogrisea</name>
    <dbReference type="NCBI Taxonomy" id="47990"/>
    <lineage>
        <taxon>Bacteria</taxon>
        <taxon>Bacillati</taxon>
        <taxon>Actinomycetota</taxon>
        <taxon>Actinomycetes</taxon>
        <taxon>Pseudonocardiales</taxon>
        <taxon>Pseudonocardiaceae</taxon>
        <taxon>Kutzneria</taxon>
    </lineage>
</organism>
<dbReference type="SMART" id="SM00974">
    <property type="entry name" value="T5orf172"/>
    <property type="match status" value="1"/>
</dbReference>
<keyword evidence="1" id="KW-0175">Coiled coil</keyword>
<name>A0ABR6BEK5_9PSEU</name>
<reference evidence="4 5" key="1">
    <citation type="submission" date="2020-08" db="EMBL/GenBank/DDBJ databases">
        <title>Genomic Encyclopedia of Archaeal and Bacterial Type Strains, Phase II (KMG-II): from individual species to whole genera.</title>
        <authorList>
            <person name="Goeker M."/>
        </authorList>
    </citation>
    <scope>NUCLEOTIDE SEQUENCE [LARGE SCALE GENOMIC DNA]</scope>
    <source>
        <strain evidence="4 5">DSM 43850</strain>
    </source>
</reference>
<evidence type="ECO:0000256" key="2">
    <source>
        <dbReference type="SAM" id="MobiDB-lite"/>
    </source>
</evidence>
<dbReference type="EMBL" id="JACJID010000002">
    <property type="protein sequence ID" value="MBA8925316.1"/>
    <property type="molecule type" value="Genomic_DNA"/>
</dbReference>
<comment type="caution">
    <text evidence="4">The sequence shown here is derived from an EMBL/GenBank/DDBJ whole genome shotgun (WGS) entry which is preliminary data.</text>
</comment>